<dbReference type="EMBL" id="RWGX01000004">
    <property type="protein sequence ID" value="RVU88580.1"/>
    <property type="molecule type" value="Genomic_DNA"/>
</dbReference>
<accession>A0AA94F5H7</accession>
<dbReference type="RefSeq" id="WP_088419375.1">
    <property type="nucleotide sequence ID" value="NZ_RWGX02000012.1"/>
</dbReference>
<evidence type="ECO:0000313" key="1">
    <source>
        <dbReference type="EMBL" id="RVU88580.1"/>
    </source>
</evidence>
<sequence>MNKIKILLKIFLTTILIISCKKNDSKNDNLSNKKTEIVADTLTNSKTYQFDDILKCGEYTNNGDYLTIPDNGCIYKADAKNNFGNIGIYLIPKPSSKLSLEDENIETKVNKMTVPDLKLNFEIFIFLIDAKYLDNSKKLDIPYYPKFPYKENVFKFGSTGWELIKTIEFKDESDGRYGEYVNKILFSNKVLASKEFSLEGDYFIKTKVASVETGDPIDITFNFNFSKSNTILSIGTSNSMEAYCEGEYSISQNNENLKLNYIGEGICTQNKDESAFFIKKENKKVYIKSERFYDNIWQEFKRK</sequence>
<proteinExistence type="predicted"/>
<name>A0AA94F5H7_9FLAO</name>
<dbReference type="PROSITE" id="PS51257">
    <property type="entry name" value="PROKAR_LIPOPROTEIN"/>
    <property type="match status" value="1"/>
</dbReference>
<protein>
    <recommendedName>
        <fullName evidence="2">Lipoprotein</fullName>
    </recommendedName>
</protein>
<evidence type="ECO:0008006" key="2">
    <source>
        <dbReference type="Google" id="ProtNLM"/>
    </source>
</evidence>
<dbReference type="AlphaFoldDB" id="A0AA94F5H7"/>
<gene>
    <name evidence="1" type="ORF">EJB19_10530</name>
</gene>
<organism evidence="1">
    <name type="scientific">Flavobacterium columnare</name>
    <dbReference type="NCBI Taxonomy" id="996"/>
    <lineage>
        <taxon>Bacteria</taxon>
        <taxon>Pseudomonadati</taxon>
        <taxon>Bacteroidota</taxon>
        <taxon>Flavobacteriia</taxon>
        <taxon>Flavobacteriales</taxon>
        <taxon>Flavobacteriaceae</taxon>
        <taxon>Flavobacterium</taxon>
    </lineage>
</organism>
<reference evidence="1" key="1">
    <citation type="submission" date="2018-12" db="EMBL/GenBank/DDBJ databases">
        <title>Draft genome sequence of Flaovobacterium columnare BGFS27 isolated from channel catfish in Alabama.</title>
        <authorList>
            <person name="Cai W."/>
            <person name="Arias C."/>
        </authorList>
    </citation>
    <scope>NUCLEOTIDE SEQUENCE [LARGE SCALE GENOMIC DNA]</scope>
    <source>
        <strain evidence="1">BGFS27</strain>
    </source>
</reference>
<comment type="caution">
    <text evidence="1">The sequence shown here is derived from an EMBL/GenBank/DDBJ whole genome shotgun (WGS) entry which is preliminary data.</text>
</comment>